<protein>
    <recommendedName>
        <fullName evidence="3">Centrosomal protein of 162 kDa</fullName>
    </recommendedName>
</protein>
<keyword evidence="6" id="KW-0970">Cilium biogenesis/degradation</keyword>
<keyword evidence="7 9" id="KW-0175">Coiled coil</keyword>
<evidence type="ECO:0000256" key="1">
    <source>
        <dbReference type="ARBA" id="ARBA00004114"/>
    </source>
</evidence>
<feature type="compositionally biased region" description="Basic and acidic residues" evidence="10">
    <location>
        <begin position="321"/>
        <end position="331"/>
    </location>
</feature>
<proteinExistence type="inferred from homology"/>
<feature type="compositionally biased region" description="Basic and acidic residues" evidence="10">
    <location>
        <begin position="43"/>
        <end position="53"/>
    </location>
</feature>
<evidence type="ECO:0000313" key="11">
    <source>
        <dbReference type="Proteomes" id="UP000695022"/>
    </source>
</evidence>
<dbReference type="PANTHER" id="PTHR34031:SF1">
    <property type="entry name" value="CENTROSOMAL PROTEIN OF 162 KDA"/>
    <property type="match status" value="1"/>
</dbReference>
<evidence type="ECO:0000256" key="8">
    <source>
        <dbReference type="ARBA" id="ARBA00023212"/>
    </source>
</evidence>
<feature type="compositionally biased region" description="Polar residues" evidence="10">
    <location>
        <begin position="740"/>
        <end position="762"/>
    </location>
</feature>
<keyword evidence="11" id="KW-1185">Reference proteome</keyword>
<feature type="coiled-coil region" evidence="9">
    <location>
        <begin position="884"/>
        <end position="915"/>
    </location>
</feature>
<feature type="compositionally biased region" description="Low complexity" evidence="10">
    <location>
        <begin position="286"/>
        <end position="319"/>
    </location>
</feature>
<evidence type="ECO:0000256" key="9">
    <source>
        <dbReference type="SAM" id="Coils"/>
    </source>
</evidence>
<keyword evidence="5" id="KW-0493">Microtubule</keyword>
<evidence type="ECO:0000256" key="7">
    <source>
        <dbReference type="ARBA" id="ARBA00023054"/>
    </source>
</evidence>
<keyword evidence="4" id="KW-0963">Cytoplasm</keyword>
<evidence type="ECO:0000256" key="6">
    <source>
        <dbReference type="ARBA" id="ARBA00022794"/>
    </source>
</evidence>
<evidence type="ECO:0000256" key="3">
    <source>
        <dbReference type="ARBA" id="ARBA00021406"/>
    </source>
</evidence>
<dbReference type="PANTHER" id="PTHR34031">
    <property type="entry name" value="CENTROSOMAL PROTEIN OF 162 KDA"/>
    <property type="match status" value="1"/>
</dbReference>
<evidence type="ECO:0000313" key="12">
    <source>
        <dbReference type="RefSeq" id="XP_014665263.1"/>
    </source>
</evidence>
<evidence type="ECO:0000256" key="10">
    <source>
        <dbReference type="SAM" id="MobiDB-lite"/>
    </source>
</evidence>
<comment type="subcellular location">
    <subcellularLocation>
        <location evidence="1">Cytoplasm</location>
        <location evidence="1">Cytoskeleton</location>
        <location evidence="1">Microtubule organizing center</location>
        <location evidence="1">Centrosome</location>
        <location evidence="1">Centriole</location>
    </subcellularLocation>
</comment>
<dbReference type="GeneID" id="106807451"/>
<accession>A0ABM1DZ92</accession>
<evidence type="ECO:0000256" key="5">
    <source>
        <dbReference type="ARBA" id="ARBA00022701"/>
    </source>
</evidence>
<feature type="coiled-coil region" evidence="9">
    <location>
        <begin position="673"/>
        <end position="707"/>
    </location>
</feature>
<sequence length="1095" mass="123112">MSKLEQDDRFRAFLEESISEEESVCSEKVNSHLQKDCAGAGKQVEKEPSEERQTTPWWLMDDSDLGSTIGSGRGTRTKMFMKASRIAPAESSHSIGEISNQLGDTASNVPDADSLTEQADKMAFFKELKGNDSENSPNYGEMNKQINLSTVSSTLMSVPDLSEKGESINREKKTILSRVVLLDSLESTLNTTAHGQQLSAQNFAGRAGPDGDSIYEDAARNELEVLKVALRDAGLSSIGSGSDDEVVDRGTTERCVDDILREVDEIEKYGYAGIADEGTAGECRPGSRSPSSEHAPSSGEIDNISQSSSSSSSESTSKKLSTRERGSTVTKEHLLAASQGVGERSEHVPVSTETGGDLIAQWSTVKLHKEVHSDNQESRHITECDRDDKVSVGNRGKPTVVKGKEIGIQASTAVTKNKRKLEEEISRLKQENFVLTAKISDLESKAFKMRSSKVEGSPGNEQVKQFEIEMRNQEVLLRGFQKENEKLYAELKELKLENKQAERRLFEENQRLQQQLALISEQKEQVASRRKLMQEAAERTVVRDGRLDAATRQQLLTAEAGVVEARREAESLRKKLCWYAENQQLVDKDAQTLLDKDKEIAHLQDRLRQEAEVYSSRAETQKVGAKERSANARKIQDLQRQIKEMEVIMRKRNPNSVASLIMAANAAASSVSSPEASSRVRFLEERIKKLEVELERKDEDKKKALRAVQQQFTAVQLKYEDQAEHLEDLVYRRRQQVTSIGAQTQTSPVMSPSRTRRQSMMPTSPVKHRGGAADHRAVNITVEQPTVTDQDAVNLVARVHNLTRDLSAKTKALATAEKTCTYLKSERKELLAQLGRSESRQDLLRNKSLQEKPSEQKSANKQASKQYMPELFGAESLADLAADNNHLRDQLKKMSLMLKEEREKQKAALTKAEARSMKEREAAEKKVQFTRDSMEKKLRIQAKQFPWTKYEELKKLSQEQEQAVSSLHHQVAEADLEREQLVALRISHEHQGHQVAQLQQQLGEARKCHSPEMVHYEVLLGKIDNLERSFLVREQYLQTCMLSLHKGSAGPARNKILKDVTLLKDRQIDRFRTELDEILLSLKSFQGQIKPKPAY</sequence>
<organism evidence="11 12">
    <name type="scientific">Priapulus caudatus</name>
    <name type="common">Priapulid worm</name>
    <dbReference type="NCBI Taxonomy" id="37621"/>
    <lineage>
        <taxon>Eukaryota</taxon>
        <taxon>Metazoa</taxon>
        <taxon>Ecdysozoa</taxon>
        <taxon>Scalidophora</taxon>
        <taxon>Priapulida</taxon>
        <taxon>Priapulimorpha</taxon>
        <taxon>Priapulimorphida</taxon>
        <taxon>Priapulidae</taxon>
        <taxon>Priapulus</taxon>
    </lineage>
</organism>
<dbReference type="InterPro" id="IPR038774">
    <property type="entry name" value="CEP162-like"/>
</dbReference>
<feature type="region of interest" description="Disordered" evidence="10">
    <location>
        <begin position="740"/>
        <end position="772"/>
    </location>
</feature>
<feature type="region of interest" description="Disordered" evidence="10">
    <location>
        <begin position="36"/>
        <end position="74"/>
    </location>
</feature>
<dbReference type="Proteomes" id="UP000695022">
    <property type="component" value="Unplaced"/>
</dbReference>
<feature type="region of interest" description="Disordered" evidence="10">
    <location>
        <begin position="276"/>
        <end position="331"/>
    </location>
</feature>
<feature type="compositionally biased region" description="Basic and acidic residues" evidence="10">
    <location>
        <begin position="837"/>
        <end position="855"/>
    </location>
</feature>
<feature type="region of interest" description="Disordered" evidence="10">
    <location>
        <begin position="834"/>
        <end position="863"/>
    </location>
</feature>
<keyword evidence="8" id="KW-0206">Cytoskeleton</keyword>
<evidence type="ECO:0000256" key="4">
    <source>
        <dbReference type="ARBA" id="ARBA00022490"/>
    </source>
</evidence>
<reference evidence="12" key="1">
    <citation type="submission" date="2025-08" db="UniProtKB">
        <authorList>
            <consortium name="RefSeq"/>
        </authorList>
    </citation>
    <scope>IDENTIFICATION</scope>
</reference>
<gene>
    <name evidence="12" type="primary">LOC106807451</name>
</gene>
<dbReference type="RefSeq" id="XP_014665263.1">
    <property type="nucleotide sequence ID" value="XM_014809777.1"/>
</dbReference>
<evidence type="ECO:0000256" key="2">
    <source>
        <dbReference type="ARBA" id="ARBA00009485"/>
    </source>
</evidence>
<comment type="similarity">
    <text evidence="2">Belongs to the CEP162 family.</text>
</comment>
<name>A0ABM1DZ92_PRICU</name>
<feature type="coiled-coil region" evidence="9">
    <location>
        <begin position="411"/>
        <end position="529"/>
    </location>
</feature>